<dbReference type="InterPro" id="IPR007219">
    <property type="entry name" value="XnlR_reg_dom"/>
</dbReference>
<gene>
    <name evidence="4" type="ORF">DM02DRAFT_496722</name>
</gene>
<evidence type="ECO:0000256" key="2">
    <source>
        <dbReference type="SAM" id="MobiDB-lite"/>
    </source>
</evidence>
<dbReference type="Pfam" id="PF04082">
    <property type="entry name" value="Fungal_trans"/>
    <property type="match status" value="1"/>
</dbReference>
<feature type="domain" description="Xylanolytic transcriptional activator regulatory" evidence="3">
    <location>
        <begin position="303"/>
        <end position="376"/>
    </location>
</feature>
<accession>A0A2V1E541</accession>
<dbReference type="InterPro" id="IPR053230">
    <property type="entry name" value="Trans_reg_galc"/>
</dbReference>
<organism evidence="4 5">
    <name type="scientific">Periconia macrospinosa</name>
    <dbReference type="NCBI Taxonomy" id="97972"/>
    <lineage>
        <taxon>Eukaryota</taxon>
        <taxon>Fungi</taxon>
        <taxon>Dikarya</taxon>
        <taxon>Ascomycota</taxon>
        <taxon>Pezizomycotina</taxon>
        <taxon>Dothideomycetes</taxon>
        <taxon>Pleosporomycetidae</taxon>
        <taxon>Pleosporales</taxon>
        <taxon>Massarineae</taxon>
        <taxon>Periconiaceae</taxon>
        <taxon>Periconia</taxon>
    </lineage>
</organism>
<name>A0A2V1E541_9PLEO</name>
<dbReference type="EMBL" id="KZ805314">
    <property type="protein sequence ID" value="PVI05466.1"/>
    <property type="molecule type" value="Genomic_DNA"/>
</dbReference>
<dbReference type="Proteomes" id="UP000244855">
    <property type="component" value="Unassembled WGS sequence"/>
</dbReference>
<evidence type="ECO:0000256" key="1">
    <source>
        <dbReference type="ARBA" id="ARBA00023242"/>
    </source>
</evidence>
<dbReference type="SMART" id="SM00906">
    <property type="entry name" value="Fungal_trans"/>
    <property type="match status" value="1"/>
</dbReference>
<evidence type="ECO:0000313" key="5">
    <source>
        <dbReference type="Proteomes" id="UP000244855"/>
    </source>
</evidence>
<sequence length="645" mass="73022">LLSDLRLRVNSNDQQAIDEALLRIDHDIVSQASALPNISGKRRKHSPASADEADSQPGDETRVPASIGSNEDLDLLDEDLLRSKEARETGYVGTNSTVAWLRSLQKEVKQADGQPYGLPCGPPGTHHDSVMKRSEALHERRRKYPAHAMRPETTETTFYLDGESLELDFEVDIHELPPFELAERLFDTYLCTVHTSFPIMPNTMKSQFYSFFEAVRAKNSFRVPDKWLAQLNLCFAIGSHYSFLSDQDWKTNQKDHLIYMTRAVRLLALNDNWGFATAPDLPTIQVTGLLSFYYMIIGHVSRAWVTIGIAIRLALALGLHLRNEDPTLPGSKKETLLRTWWSLHSIECLVSSVIGRPCVLASEDCTVEFPHISTDGNFGSPSQDASDHASITSRNDRRRSSASATSSNIQVSMRKPGGPSSFLEAHISIGVITQKILSSLYSPRVGSQPWSYIQATIPTLLTELEVWRSHVLPHGNVKISDPFSSAAREREILQLRFYYYSKVILITRPCLCRTERRIKDQSDASFIFNDTTAKRCVKAAQDMADLLPEKPHLKYIFKNGPWWTLVHDIMQSLTVLLLELSYQCTHMLNEKARIVPRTKKLVHWLRAMRKTDPSSERAYTVVINIIRQSGHQFQAHAQDLLSEDR</sequence>
<protein>
    <recommendedName>
        <fullName evidence="3">Xylanolytic transcriptional activator regulatory domain-containing protein</fullName>
    </recommendedName>
</protein>
<keyword evidence="5" id="KW-1185">Reference proteome</keyword>
<dbReference type="GO" id="GO:0003677">
    <property type="term" value="F:DNA binding"/>
    <property type="evidence" value="ECO:0007669"/>
    <property type="project" value="InterPro"/>
</dbReference>
<dbReference type="PANTHER" id="PTHR47654:SF5">
    <property type="entry name" value="TRANSCRIPTION FACTOR DOMAIN-CONTAINING PROTEIN"/>
    <property type="match status" value="1"/>
</dbReference>
<feature type="region of interest" description="Disordered" evidence="2">
    <location>
        <begin position="376"/>
        <end position="417"/>
    </location>
</feature>
<feature type="non-terminal residue" evidence="4">
    <location>
        <position position="1"/>
    </location>
</feature>
<dbReference type="OrthoDB" id="5296287at2759"/>
<dbReference type="GO" id="GO:0006351">
    <property type="term" value="P:DNA-templated transcription"/>
    <property type="evidence" value="ECO:0007669"/>
    <property type="project" value="InterPro"/>
</dbReference>
<dbReference type="AlphaFoldDB" id="A0A2V1E541"/>
<feature type="non-terminal residue" evidence="4">
    <location>
        <position position="645"/>
    </location>
</feature>
<dbReference type="GO" id="GO:0008270">
    <property type="term" value="F:zinc ion binding"/>
    <property type="evidence" value="ECO:0007669"/>
    <property type="project" value="InterPro"/>
</dbReference>
<dbReference type="CDD" id="cd12148">
    <property type="entry name" value="fungal_TF_MHR"/>
    <property type="match status" value="1"/>
</dbReference>
<feature type="region of interest" description="Disordered" evidence="2">
    <location>
        <begin position="35"/>
        <end position="71"/>
    </location>
</feature>
<dbReference type="PANTHER" id="PTHR47654">
    <property type="entry name" value="ZN(II)2CYS6 TRANSCRIPTION FACTOR (EUROFUNG)-RELATED"/>
    <property type="match status" value="1"/>
</dbReference>
<evidence type="ECO:0000259" key="3">
    <source>
        <dbReference type="SMART" id="SM00906"/>
    </source>
</evidence>
<evidence type="ECO:0000313" key="4">
    <source>
        <dbReference type="EMBL" id="PVI05466.1"/>
    </source>
</evidence>
<reference evidence="4 5" key="1">
    <citation type="journal article" date="2018" name="Sci. Rep.">
        <title>Comparative genomics provides insights into the lifestyle and reveals functional heterogeneity of dark septate endophytic fungi.</title>
        <authorList>
            <person name="Knapp D.G."/>
            <person name="Nemeth J.B."/>
            <person name="Barry K."/>
            <person name="Hainaut M."/>
            <person name="Henrissat B."/>
            <person name="Johnson J."/>
            <person name="Kuo A."/>
            <person name="Lim J.H.P."/>
            <person name="Lipzen A."/>
            <person name="Nolan M."/>
            <person name="Ohm R.A."/>
            <person name="Tamas L."/>
            <person name="Grigoriev I.V."/>
            <person name="Spatafora J.W."/>
            <person name="Nagy L.G."/>
            <person name="Kovacs G.M."/>
        </authorList>
    </citation>
    <scope>NUCLEOTIDE SEQUENCE [LARGE SCALE GENOMIC DNA]</scope>
    <source>
        <strain evidence="4 5">DSE2036</strain>
    </source>
</reference>
<proteinExistence type="predicted"/>
<keyword evidence="1" id="KW-0539">Nucleus</keyword>